<gene>
    <name evidence="8" type="ORF">DW707_01980</name>
</gene>
<dbReference type="PANTHER" id="PTHR38459:SF5">
    <property type="entry name" value="CELL WALL TEICHOIC ACID GLYCOSYLATION PROTEIN GTCA"/>
    <property type="match status" value="1"/>
</dbReference>
<sequence length="141" mass="15755">MIDTVKRLCRKYKSFISYVFFGVLTTVINIVTYAVCYNGIGISNVVSNIIAWILACSFAFVTNKLWVFDSKSMEAKTVIYEVITFFGCRLATGVLDLAIMYVSVDLLAWNSTLMKCISNVIVIIANYVASKLVIFKKKSAS</sequence>
<feature type="transmembrane region" description="Helical" evidence="6">
    <location>
        <begin position="107"/>
        <end position="129"/>
    </location>
</feature>
<feature type="transmembrane region" description="Helical" evidence="6">
    <location>
        <begin position="78"/>
        <end position="101"/>
    </location>
</feature>
<comment type="subcellular location">
    <subcellularLocation>
        <location evidence="1">Membrane</location>
        <topology evidence="1">Multi-pass membrane protein</topology>
    </subcellularLocation>
</comment>
<dbReference type="Proteomes" id="UP000286271">
    <property type="component" value="Unassembled WGS sequence"/>
</dbReference>
<organism evidence="8 9">
    <name type="scientific">Roseburia inulinivorans</name>
    <dbReference type="NCBI Taxonomy" id="360807"/>
    <lineage>
        <taxon>Bacteria</taxon>
        <taxon>Bacillati</taxon>
        <taxon>Bacillota</taxon>
        <taxon>Clostridia</taxon>
        <taxon>Lachnospirales</taxon>
        <taxon>Lachnospiraceae</taxon>
        <taxon>Roseburia</taxon>
    </lineage>
</organism>
<dbReference type="InterPro" id="IPR007267">
    <property type="entry name" value="GtrA_DPMS_TM"/>
</dbReference>
<dbReference type="EMBL" id="QSKW01000002">
    <property type="protein sequence ID" value="RHE99996.1"/>
    <property type="molecule type" value="Genomic_DNA"/>
</dbReference>
<reference evidence="8 9" key="1">
    <citation type="submission" date="2018-08" db="EMBL/GenBank/DDBJ databases">
        <title>A genome reference for cultivated species of the human gut microbiota.</title>
        <authorList>
            <person name="Zou Y."/>
            <person name="Xue W."/>
            <person name="Luo G."/>
        </authorList>
    </citation>
    <scope>NUCLEOTIDE SEQUENCE [LARGE SCALE GENOMIC DNA]</scope>
    <source>
        <strain evidence="8 9">AM27-11</strain>
    </source>
</reference>
<comment type="similarity">
    <text evidence="2">Belongs to the GtrA family.</text>
</comment>
<evidence type="ECO:0000256" key="3">
    <source>
        <dbReference type="ARBA" id="ARBA00022692"/>
    </source>
</evidence>
<feature type="transmembrane region" description="Helical" evidence="6">
    <location>
        <begin position="46"/>
        <end position="66"/>
    </location>
</feature>
<evidence type="ECO:0000259" key="7">
    <source>
        <dbReference type="Pfam" id="PF04138"/>
    </source>
</evidence>
<dbReference type="Pfam" id="PF04138">
    <property type="entry name" value="GtrA_DPMS_TM"/>
    <property type="match status" value="1"/>
</dbReference>
<protein>
    <submittedName>
        <fullName evidence="8">GtrA family protein</fullName>
    </submittedName>
</protein>
<dbReference type="InterPro" id="IPR051401">
    <property type="entry name" value="GtrA_CellWall_Glycosyl"/>
</dbReference>
<keyword evidence="4 6" id="KW-1133">Transmembrane helix</keyword>
<evidence type="ECO:0000256" key="1">
    <source>
        <dbReference type="ARBA" id="ARBA00004141"/>
    </source>
</evidence>
<evidence type="ECO:0000313" key="8">
    <source>
        <dbReference type="EMBL" id="RHE99996.1"/>
    </source>
</evidence>
<dbReference type="RefSeq" id="WP_118585439.1">
    <property type="nucleotide sequence ID" value="NZ_QRVS01000004.1"/>
</dbReference>
<proteinExistence type="inferred from homology"/>
<keyword evidence="3 6" id="KW-0812">Transmembrane</keyword>
<evidence type="ECO:0000313" key="9">
    <source>
        <dbReference type="Proteomes" id="UP000286271"/>
    </source>
</evidence>
<dbReference type="GO" id="GO:0000271">
    <property type="term" value="P:polysaccharide biosynthetic process"/>
    <property type="evidence" value="ECO:0007669"/>
    <property type="project" value="InterPro"/>
</dbReference>
<dbReference type="AlphaFoldDB" id="A0A3R5ZZ80"/>
<evidence type="ECO:0000256" key="4">
    <source>
        <dbReference type="ARBA" id="ARBA00022989"/>
    </source>
</evidence>
<dbReference type="PANTHER" id="PTHR38459">
    <property type="entry name" value="PROPHAGE BACTOPRENOL-LINKED GLUCOSE TRANSLOCASE HOMOLOG"/>
    <property type="match status" value="1"/>
</dbReference>
<feature type="domain" description="GtrA/DPMS transmembrane" evidence="7">
    <location>
        <begin position="18"/>
        <end position="135"/>
    </location>
</feature>
<accession>A0A3R5ZZ80</accession>
<comment type="caution">
    <text evidence="8">The sequence shown here is derived from an EMBL/GenBank/DDBJ whole genome shotgun (WGS) entry which is preliminary data.</text>
</comment>
<keyword evidence="5 6" id="KW-0472">Membrane</keyword>
<evidence type="ECO:0000256" key="5">
    <source>
        <dbReference type="ARBA" id="ARBA00023136"/>
    </source>
</evidence>
<dbReference type="GO" id="GO:0005886">
    <property type="term" value="C:plasma membrane"/>
    <property type="evidence" value="ECO:0007669"/>
    <property type="project" value="TreeGrafter"/>
</dbReference>
<name>A0A3R5ZZ80_9FIRM</name>
<evidence type="ECO:0000256" key="2">
    <source>
        <dbReference type="ARBA" id="ARBA00009399"/>
    </source>
</evidence>
<evidence type="ECO:0000256" key="6">
    <source>
        <dbReference type="SAM" id="Phobius"/>
    </source>
</evidence>
<feature type="transmembrane region" description="Helical" evidence="6">
    <location>
        <begin position="15"/>
        <end position="40"/>
    </location>
</feature>